<evidence type="ECO:0000313" key="10">
    <source>
        <dbReference type="Proteomes" id="UP000000768"/>
    </source>
</evidence>
<dbReference type="FunFam" id="4.10.1000.10:FF:000028">
    <property type="entry name" value="Zinc finger nuclease 2"/>
    <property type="match status" value="1"/>
</dbReference>
<sequence>MAAPSGGGGGGAGEGSSSAAAAATIGAHGVDQVAEAMWQMNLGETMAPMELGPYPERVGEPDCSYYMRTGMCRFGMTCKFNHPADRKLAVAAARMKGEYPQRIGQPECQYYLKTGTCKFGATCKFHHPREKAAMATRVQLNELGYPLRANEKECAYYLRTGQCKFGSTCKFHHPQPSTMMVAVRGSVYSPGQSATSPGQHAYQGAVTSWPLSRSASFIASPRWPGHSSYAQVIVPPGLVQVPGWSPYTGEPICSFYNRYGMCKFGPNCKFDHPMGSAMYGHASSPTSEAPTSLRMLAHVPSHPEVSPDSGSGRSRRIAHSDSQQIPSVERSTEREAS</sequence>
<feature type="zinc finger region" description="C3H1-type" evidence="6">
    <location>
        <begin position="102"/>
        <end position="130"/>
    </location>
</feature>
<evidence type="ECO:0000259" key="8">
    <source>
        <dbReference type="PROSITE" id="PS50103"/>
    </source>
</evidence>
<feature type="domain" description="C3H1-type" evidence="8">
    <location>
        <begin position="57"/>
        <end position="85"/>
    </location>
</feature>
<keyword evidence="10" id="KW-1185">Reference proteome</keyword>
<dbReference type="PANTHER" id="PTHR12506">
    <property type="entry name" value="PROTEIN PHOSPHATASE RELATED"/>
    <property type="match status" value="1"/>
</dbReference>
<feature type="domain" description="C3H1-type" evidence="8">
    <location>
        <begin position="247"/>
        <end position="275"/>
    </location>
</feature>
<name>A0A1Z5RI56_SORBI</name>
<dbReference type="ExpressionAtlas" id="A0A1Z5RI56">
    <property type="expression patterns" value="baseline and differential"/>
</dbReference>
<evidence type="ECO:0000256" key="7">
    <source>
        <dbReference type="SAM" id="MobiDB-lite"/>
    </source>
</evidence>
<dbReference type="InterPro" id="IPR036855">
    <property type="entry name" value="Znf_CCCH_sf"/>
</dbReference>
<dbReference type="GO" id="GO:0008270">
    <property type="term" value="F:zinc ion binding"/>
    <property type="evidence" value="ECO:0007669"/>
    <property type="project" value="UniProtKB-KW"/>
</dbReference>
<dbReference type="GO" id="GO:0003677">
    <property type="term" value="F:DNA binding"/>
    <property type="evidence" value="ECO:0007669"/>
    <property type="project" value="UniProtKB-KW"/>
</dbReference>
<evidence type="ECO:0000256" key="6">
    <source>
        <dbReference type="PROSITE-ProRule" id="PRU00723"/>
    </source>
</evidence>
<dbReference type="PROSITE" id="PS50103">
    <property type="entry name" value="ZF_C3H1"/>
    <property type="match status" value="4"/>
</dbReference>
<feature type="zinc finger region" description="C3H1-type" evidence="6">
    <location>
        <begin position="148"/>
        <end position="176"/>
    </location>
</feature>
<keyword evidence="2" id="KW-0677">Repeat</keyword>
<reference evidence="10" key="2">
    <citation type="journal article" date="2018" name="Plant J.">
        <title>The Sorghum bicolor reference genome: improved assembly, gene annotations, a transcriptome atlas, and signatures of genome organization.</title>
        <authorList>
            <person name="McCormick R.F."/>
            <person name="Truong S.K."/>
            <person name="Sreedasyam A."/>
            <person name="Jenkins J."/>
            <person name="Shu S."/>
            <person name="Sims D."/>
            <person name="Kennedy M."/>
            <person name="Amirebrahimi M."/>
            <person name="Weers B.D."/>
            <person name="McKinley B."/>
            <person name="Mattison A."/>
            <person name="Morishige D.T."/>
            <person name="Grimwood J."/>
            <person name="Schmutz J."/>
            <person name="Mullet J.E."/>
        </authorList>
    </citation>
    <scope>NUCLEOTIDE SEQUENCE [LARGE SCALE GENOMIC DNA]</scope>
    <source>
        <strain evidence="10">cv. BTx623</strain>
    </source>
</reference>
<evidence type="ECO:0000313" key="9">
    <source>
        <dbReference type="EMBL" id="OQU83418.1"/>
    </source>
</evidence>
<evidence type="ECO:0000256" key="2">
    <source>
        <dbReference type="ARBA" id="ARBA00022737"/>
    </source>
</evidence>
<dbReference type="Proteomes" id="UP000000768">
    <property type="component" value="Chromosome 5"/>
</dbReference>
<reference evidence="9 10" key="1">
    <citation type="journal article" date="2009" name="Nature">
        <title>The Sorghum bicolor genome and the diversification of grasses.</title>
        <authorList>
            <person name="Paterson A.H."/>
            <person name="Bowers J.E."/>
            <person name="Bruggmann R."/>
            <person name="Dubchak I."/>
            <person name="Grimwood J."/>
            <person name="Gundlach H."/>
            <person name="Haberer G."/>
            <person name="Hellsten U."/>
            <person name="Mitros T."/>
            <person name="Poliakov A."/>
            <person name="Schmutz J."/>
            <person name="Spannagl M."/>
            <person name="Tang H."/>
            <person name="Wang X."/>
            <person name="Wicker T."/>
            <person name="Bharti A.K."/>
            <person name="Chapman J."/>
            <person name="Feltus F.A."/>
            <person name="Gowik U."/>
            <person name="Grigoriev I.V."/>
            <person name="Lyons E."/>
            <person name="Maher C.A."/>
            <person name="Martis M."/>
            <person name="Narechania A."/>
            <person name="Otillar R.P."/>
            <person name="Penning B.W."/>
            <person name="Salamov A.A."/>
            <person name="Wang Y."/>
            <person name="Zhang L."/>
            <person name="Carpita N.C."/>
            <person name="Freeling M."/>
            <person name="Gingle A.R."/>
            <person name="Hash C.T."/>
            <person name="Keller B."/>
            <person name="Klein P."/>
            <person name="Kresovich S."/>
            <person name="McCann M.C."/>
            <person name="Ming R."/>
            <person name="Peterson D.G."/>
            <person name="Mehboob-ur-Rahman"/>
            <person name="Ware D."/>
            <person name="Westhoff P."/>
            <person name="Mayer K.F."/>
            <person name="Messing J."/>
            <person name="Rokhsar D.S."/>
        </authorList>
    </citation>
    <scope>NUCLEOTIDE SEQUENCE [LARGE SCALE GENOMIC DNA]</scope>
    <source>
        <strain evidence="10">cv. BTx623</strain>
    </source>
</reference>
<keyword evidence="5" id="KW-0238">DNA-binding</keyword>
<dbReference type="Gene3D" id="4.10.1000.10">
    <property type="entry name" value="Zinc finger, CCCH-type"/>
    <property type="match status" value="3"/>
</dbReference>
<dbReference type="Pfam" id="PF00642">
    <property type="entry name" value="zf-CCCH"/>
    <property type="match status" value="4"/>
</dbReference>
<feature type="domain" description="C3H1-type" evidence="8">
    <location>
        <begin position="102"/>
        <end position="130"/>
    </location>
</feature>
<protein>
    <recommendedName>
        <fullName evidence="8">C3H1-type domain-containing protein</fullName>
    </recommendedName>
</protein>
<feature type="zinc finger region" description="C3H1-type" evidence="6">
    <location>
        <begin position="57"/>
        <end position="85"/>
    </location>
</feature>
<dbReference type="AlphaFoldDB" id="A0A1Z5RI56"/>
<feature type="zinc finger region" description="C3H1-type" evidence="6">
    <location>
        <begin position="247"/>
        <end position="275"/>
    </location>
</feature>
<evidence type="ECO:0000256" key="1">
    <source>
        <dbReference type="ARBA" id="ARBA00022723"/>
    </source>
</evidence>
<dbReference type="SUPFAM" id="SSF90229">
    <property type="entry name" value="CCCH zinc finger"/>
    <property type="match status" value="4"/>
</dbReference>
<evidence type="ECO:0000256" key="5">
    <source>
        <dbReference type="ARBA" id="ARBA00023125"/>
    </source>
</evidence>
<dbReference type="GO" id="GO:0003729">
    <property type="term" value="F:mRNA binding"/>
    <property type="evidence" value="ECO:0007669"/>
    <property type="project" value="UniProtKB-ARBA"/>
</dbReference>
<keyword evidence="3 6" id="KW-0863">Zinc-finger</keyword>
<gene>
    <name evidence="9" type="ORF">SORBI_3005G111700</name>
</gene>
<feature type="region of interest" description="Disordered" evidence="7">
    <location>
        <begin position="280"/>
        <end position="337"/>
    </location>
</feature>
<dbReference type="InterPro" id="IPR000571">
    <property type="entry name" value="Znf_CCCH"/>
</dbReference>
<proteinExistence type="predicted"/>
<keyword evidence="4 6" id="KW-0862">Zinc</keyword>
<dbReference type="PANTHER" id="PTHR12506:SF18">
    <property type="entry name" value="ZINC FINGER CCCH DOMAIN-CONTAINING PROTEIN 33-RELATED"/>
    <property type="match status" value="1"/>
</dbReference>
<evidence type="ECO:0000256" key="4">
    <source>
        <dbReference type="ARBA" id="ARBA00022833"/>
    </source>
</evidence>
<dbReference type="InterPro" id="IPR050974">
    <property type="entry name" value="Plant_ZF_CCCH"/>
</dbReference>
<organism evidence="9 10">
    <name type="scientific">Sorghum bicolor</name>
    <name type="common">Sorghum</name>
    <name type="synonym">Sorghum vulgare</name>
    <dbReference type="NCBI Taxonomy" id="4558"/>
    <lineage>
        <taxon>Eukaryota</taxon>
        <taxon>Viridiplantae</taxon>
        <taxon>Streptophyta</taxon>
        <taxon>Embryophyta</taxon>
        <taxon>Tracheophyta</taxon>
        <taxon>Spermatophyta</taxon>
        <taxon>Magnoliopsida</taxon>
        <taxon>Liliopsida</taxon>
        <taxon>Poales</taxon>
        <taxon>Poaceae</taxon>
        <taxon>PACMAD clade</taxon>
        <taxon>Panicoideae</taxon>
        <taxon>Andropogonodae</taxon>
        <taxon>Andropogoneae</taxon>
        <taxon>Sorghinae</taxon>
        <taxon>Sorghum</taxon>
    </lineage>
</organism>
<feature type="domain" description="C3H1-type" evidence="8">
    <location>
        <begin position="148"/>
        <end position="176"/>
    </location>
</feature>
<evidence type="ECO:0000256" key="3">
    <source>
        <dbReference type="ARBA" id="ARBA00022771"/>
    </source>
</evidence>
<dbReference type="Gramene" id="OQU83418">
    <property type="protein sequence ID" value="OQU83418"/>
    <property type="gene ID" value="SORBI_3005G111700"/>
</dbReference>
<keyword evidence="1 6" id="KW-0479">Metal-binding</keyword>
<dbReference type="EMBL" id="CM000764">
    <property type="protein sequence ID" value="OQU83418.1"/>
    <property type="molecule type" value="Genomic_DNA"/>
</dbReference>
<accession>A0A1Z5RI56</accession>
<dbReference type="SMART" id="SM00356">
    <property type="entry name" value="ZnF_C3H1"/>
    <property type="match status" value="4"/>
</dbReference>